<evidence type="ECO:0000313" key="3">
    <source>
        <dbReference type="Proteomes" id="UP000675968"/>
    </source>
</evidence>
<dbReference type="AlphaFoldDB" id="A0A8T4L3L3"/>
<feature type="region of interest" description="Disordered" evidence="1">
    <location>
        <begin position="1"/>
        <end position="27"/>
    </location>
</feature>
<evidence type="ECO:0000313" key="2">
    <source>
        <dbReference type="EMBL" id="MBS3061923.1"/>
    </source>
</evidence>
<proteinExistence type="predicted"/>
<protein>
    <submittedName>
        <fullName evidence="2">Uncharacterized protein</fullName>
    </submittedName>
</protein>
<organism evidence="2 3">
    <name type="scientific">Candidatus Iainarchaeum sp</name>
    <dbReference type="NCBI Taxonomy" id="3101447"/>
    <lineage>
        <taxon>Archaea</taxon>
        <taxon>Candidatus Iainarchaeota</taxon>
        <taxon>Candidatus Iainarchaeia</taxon>
        <taxon>Candidatus Iainarchaeales</taxon>
        <taxon>Candidatus Iainarchaeaceae</taxon>
        <taxon>Candidatus Iainarchaeum</taxon>
    </lineage>
</organism>
<reference evidence="2" key="1">
    <citation type="submission" date="2021-03" db="EMBL/GenBank/DDBJ databases">
        <authorList>
            <person name="Jaffe A."/>
        </authorList>
    </citation>
    <scope>NUCLEOTIDE SEQUENCE</scope>
    <source>
        <strain evidence="2">RIFCSPLOWO2_01_FULL_AR10_48_17</strain>
    </source>
</reference>
<comment type="caution">
    <text evidence="2">The sequence shown here is derived from an EMBL/GenBank/DDBJ whole genome shotgun (WGS) entry which is preliminary data.</text>
</comment>
<reference evidence="2" key="2">
    <citation type="submission" date="2021-05" db="EMBL/GenBank/DDBJ databases">
        <title>Protein family content uncovers lineage relationships and bacterial pathway maintenance mechanisms in DPANN archaea.</title>
        <authorList>
            <person name="Castelle C.J."/>
            <person name="Meheust R."/>
            <person name="Jaffe A.L."/>
            <person name="Seitz K."/>
            <person name="Gong X."/>
            <person name="Baker B.J."/>
            <person name="Banfield J.F."/>
        </authorList>
    </citation>
    <scope>NUCLEOTIDE SEQUENCE</scope>
    <source>
        <strain evidence="2">RIFCSPLOWO2_01_FULL_AR10_48_17</strain>
    </source>
</reference>
<accession>A0A8T4L3L3</accession>
<gene>
    <name evidence="2" type="ORF">J4215_05060</name>
</gene>
<dbReference type="Proteomes" id="UP000675968">
    <property type="component" value="Unassembled WGS sequence"/>
</dbReference>
<evidence type="ECO:0000256" key="1">
    <source>
        <dbReference type="SAM" id="MobiDB-lite"/>
    </source>
</evidence>
<sequence length="155" mass="17038">MHTPAQSLGHDETVSPMRTLQKPSVTHRPVEAGQSFLHETEFSPMSGSQEPFSLHAKQSTKHVFADSPGSHTLFPQRGIEKFVPGFDVTTFEIRSAILLISPALSIADPTRSGPTNGETKTKKKILEPSPTKTMNVSIWFKDNFVSAGKRLPNPM</sequence>
<name>A0A8T4L3L3_9ARCH</name>
<dbReference type="EMBL" id="JAGVWC010000011">
    <property type="protein sequence ID" value="MBS3061923.1"/>
    <property type="molecule type" value="Genomic_DNA"/>
</dbReference>